<comment type="caution">
    <text evidence="2">The sequence shown here is derived from an EMBL/GenBank/DDBJ whole genome shotgun (WGS) entry which is preliminary data.</text>
</comment>
<keyword evidence="3" id="KW-1185">Reference proteome</keyword>
<feature type="compositionally biased region" description="Basic residues" evidence="1">
    <location>
        <begin position="31"/>
        <end position="42"/>
    </location>
</feature>
<feature type="compositionally biased region" description="Basic and acidic residues" evidence="1">
    <location>
        <begin position="51"/>
        <end position="71"/>
    </location>
</feature>
<dbReference type="Proteomes" id="UP001231924">
    <property type="component" value="Unassembled WGS sequence"/>
</dbReference>
<feature type="compositionally biased region" description="Low complexity" evidence="1">
    <location>
        <begin position="72"/>
        <end position="82"/>
    </location>
</feature>
<feature type="region of interest" description="Disordered" evidence="1">
    <location>
        <begin position="1"/>
        <end position="82"/>
    </location>
</feature>
<organism evidence="2 3">
    <name type="scientific">Actinomycetospora termitidis</name>
    <dbReference type="NCBI Taxonomy" id="3053470"/>
    <lineage>
        <taxon>Bacteria</taxon>
        <taxon>Bacillati</taxon>
        <taxon>Actinomycetota</taxon>
        <taxon>Actinomycetes</taxon>
        <taxon>Pseudonocardiales</taxon>
        <taxon>Pseudonocardiaceae</taxon>
        <taxon>Actinomycetospora</taxon>
    </lineage>
</organism>
<dbReference type="EMBL" id="JASVWF010000006">
    <property type="protein sequence ID" value="MDL5159157.1"/>
    <property type="molecule type" value="Genomic_DNA"/>
</dbReference>
<protein>
    <submittedName>
        <fullName evidence="2">Uncharacterized protein</fullName>
    </submittedName>
</protein>
<evidence type="ECO:0000256" key="1">
    <source>
        <dbReference type="SAM" id="MobiDB-lite"/>
    </source>
</evidence>
<proteinExistence type="predicted"/>
<evidence type="ECO:0000313" key="3">
    <source>
        <dbReference type="Proteomes" id="UP001231924"/>
    </source>
</evidence>
<sequence length="82" mass="8930">MSVTDDDAAISAADGTPPRGGRLGHDVAGGRSRRRDRRHHRPVERGAVPWRVDEQHHPADGDPEHRGRDGPTQHTHPGTPPS</sequence>
<dbReference type="RefSeq" id="WP_286055735.1">
    <property type="nucleotide sequence ID" value="NZ_JASVWF010000006.1"/>
</dbReference>
<gene>
    <name evidence="2" type="ORF">QRT03_24540</name>
</gene>
<name>A0ABT7MER5_9PSEU</name>
<reference evidence="2 3" key="1">
    <citation type="submission" date="2023-06" db="EMBL/GenBank/DDBJ databases">
        <title>Actinomycetospora Odt1-22.</title>
        <authorList>
            <person name="Supong K."/>
        </authorList>
    </citation>
    <scope>NUCLEOTIDE SEQUENCE [LARGE SCALE GENOMIC DNA]</scope>
    <source>
        <strain evidence="2 3">Odt1-22</strain>
    </source>
</reference>
<evidence type="ECO:0000313" key="2">
    <source>
        <dbReference type="EMBL" id="MDL5159157.1"/>
    </source>
</evidence>
<accession>A0ABT7MER5</accession>